<evidence type="ECO:0000256" key="8">
    <source>
        <dbReference type="ARBA" id="ARBA00023136"/>
    </source>
</evidence>
<evidence type="ECO:0000256" key="2">
    <source>
        <dbReference type="ARBA" id="ARBA00007809"/>
    </source>
</evidence>
<dbReference type="InterPro" id="IPR047664">
    <property type="entry name" value="SWEET"/>
</dbReference>
<keyword evidence="3" id="KW-0813">Transport</keyword>
<dbReference type="PANTHER" id="PTHR10791:SF206">
    <property type="entry name" value="BIDIRECTIONAL SUGAR TRANSPORTER SWEET"/>
    <property type="match status" value="1"/>
</dbReference>
<keyword evidence="6" id="KW-0677">Repeat</keyword>
<dbReference type="EMBL" id="JASCZI010182121">
    <property type="protein sequence ID" value="MED6187095.1"/>
    <property type="molecule type" value="Genomic_DNA"/>
</dbReference>
<evidence type="ECO:0000313" key="11">
    <source>
        <dbReference type="EMBL" id="MED6187095.1"/>
    </source>
</evidence>
<comment type="subcellular location">
    <subcellularLocation>
        <location evidence="1">Endomembrane system</location>
        <topology evidence="1">Multi-pass membrane protein</topology>
    </subcellularLocation>
</comment>
<keyword evidence="12" id="KW-1185">Reference proteome</keyword>
<evidence type="ECO:0000256" key="5">
    <source>
        <dbReference type="ARBA" id="ARBA00022692"/>
    </source>
</evidence>
<evidence type="ECO:0000313" key="12">
    <source>
        <dbReference type="Proteomes" id="UP001341840"/>
    </source>
</evidence>
<dbReference type="Pfam" id="PF03083">
    <property type="entry name" value="MtN3_slv"/>
    <property type="match status" value="1"/>
</dbReference>
<dbReference type="InterPro" id="IPR004316">
    <property type="entry name" value="SWEET_rpt"/>
</dbReference>
<accession>A0ABU6WMN1</accession>
<dbReference type="PANTHER" id="PTHR10791">
    <property type="entry name" value="RAG1-ACTIVATING PROTEIN 1"/>
    <property type="match status" value="1"/>
</dbReference>
<evidence type="ECO:0000256" key="4">
    <source>
        <dbReference type="ARBA" id="ARBA00022597"/>
    </source>
</evidence>
<name>A0ABU6WMN1_9FABA</name>
<feature type="non-terminal residue" evidence="11">
    <location>
        <position position="117"/>
    </location>
</feature>
<evidence type="ECO:0000256" key="7">
    <source>
        <dbReference type="ARBA" id="ARBA00022989"/>
    </source>
</evidence>
<keyword evidence="5 10" id="KW-0812">Transmembrane</keyword>
<sequence>MPFNLSLLLTISAIMWMAYGILLKDIYVTLPNIVGVTFGTIQMVLYLIYRKNKPEAVTKDNEKLPQHNGEVIINDGATPQAQAQAQAPAPAPIIDIEIGDQKKKKEEEQPENQVQVQ</sequence>
<feature type="transmembrane region" description="Helical" evidence="10">
    <location>
        <begin position="30"/>
        <end position="49"/>
    </location>
</feature>
<keyword evidence="4" id="KW-0762">Sugar transport</keyword>
<evidence type="ECO:0000256" key="9">
    <source>
        <dbReference type="SAM" id="MobiDB-lite"/>
    </source>
</evidence>
<comment type="caution">
    <text evidence="11">The sequence shown here is derived from an EMBL/GenBank/DDBJ whole genome shotgun (WGS) entry which is preliminary data.</text>
</comment>
<keyword evidence="8 10" id="KW-0472">Membrane</keyword>
<evidence type="ECO:0000256" key="3">
    <source>
        <dbReference type="ARBA" id="ARBA00022448"/>
    </source>
</evidence>
<proteinExistence type="inferred from homology"/>
<evidence type="ECO:0000256" key="1">
    <source>
        <dbReference type="ARBA" id="ARBA00004127"/>
    </source>
</evidence>
<feature type="region of interest" description="Disordered" evidence="9">
    <location>
        <begin position="80"/>
        <end position="117"/>
    </location>
</feature>
<gene>
    <name evidence="11" type="ORF">PIB30_073088</name>
</gene>
<evidence type="ECO:0000256" key="10">
    <source>
        <dbReference type="SAM" id="Phobius"/>
    </source>
</evidence>
<reference evidence="11 12" key="1">
    <citation type="journal article" date="2023" name="Plants (Basel)">
        <title>Bridging the Gap: Combining Genomics and Transcriptomics Approaches to Understand Stylosanthes scabra, an Orphan Legume from the Brazilian Caatinga.</title>
        <authorList>
            <person name="Ferreira-Neto J.R.C."/>
            <person name="da Silva M.D."/>
            <person name="Binneck E."/>
            <person name="de Melo N.F."/>
            <person name="da Silva R.H."/>
            <person name="de Melo A.L.T.M."/>
            <person name="Pandolfi V."/>
            <person name="Bustamante F.O."/>
            <person name="Brasileiro-Vidal A.C."/>
            <person name="Benko-Iseppon A.M."/>
        </authorList>
    </citation>
    <scope>NUCLEOTIDE SEQUENCE [LARGE SCALE GENOMIC DNA]</scope>
    <source>
        <tissue evidence="11">Leaves</tissue>
    </source>
</reference>
<feature type="compositionally biased region" description="Low complexity" evidence="9">
    <location>
        <begin position="80"/>
        <end position="96"/>
    </location>
</feature>
<protein>
    <submittedName>
        <fullName evidence="11">Uncharacterized protein</fullName>
    </submittedName>
</protein>
<dbReference type="Proteomes" id="UP001341840">
    <property type="component" value="Unassembled WGS sequence"/>
</dbReference>
<comment type="similarity">
    <text evidence="2">Belongs to the SWEET sugar transporter family.</text>
</comment>
<organism evidence="11 12">
    <name type="scientific">Stylosanthes scabra</name>
    <dbReference type="NCBI Taxonomy" id="79078"/>
    <lineage>
        <taxon>Eukaryota</taxon>
        <taxon>Viridiplantae</taxon>
        <taxon>Streptophyta</taxon>
        <taxon>Embryophyta</taxon>
        <taxon>Tracheophyta</taxon>
        <taxon>Spermatophyta</taxon>
        <taxon>Magnoliopsida</taxon>
        <taxon>eudicotyledons</taxon>
        <taxon>Gunneridae</taxon>
        <taxon>Pentapetalae</taxon>
        <taxon>rosids</taxon>
        <taxon>fabids</taxon>
        <taxon>Fabales</taxon>
        <taxon>Fabaceae</taxon>
        <taxon>Papilionoideae</taxon>
        <taxon>50 kb inversion clade</taxon>
        <taxon>dalbergioids sensu lato</taxon>
        <taxon>Dalbergieae</taxon>
        <taxon>Pterocarpus clade</taxon>
        <taxon>Stylosanthes</taxon>
    </lineage>
</organism>
<keyword evidence="7 10" id="KW-1133">Transmembrane helix</keyword>
<dbReference type="Gene3D" id="1.20.1280.290">
    <property type="match status" value="1"/>
</dbReference>
<evidence type="ECO:0000256" key="6">
    <source>
        <dbReference type="ARBA" id="ARBA00022737"/>
    </source>
</evidence>